<dbReference type="NCBIfam" id="TIGR00180">
    <property type="entry name" value="parB_part"/>
    <property type="match status" value="1"/>
</dbReference>
<dbReference type="FunFam" id="3.90.1530.30:FF:000001">
    <property type="entry name" value="Chromosome partitioning protein ParB"/>
    <property type="match status" value="1"/>
</dbReference>
<sequence length="301" mass="33993">MSKNRFARSSTGMDRMLQRSIEFASVTSPTDARVIQLPLASVVPNPRQPRRTFDEASLRQLAESIRERGVLQPLLVRPLSEERYEIVYGERRWRAAKLAGVETVPSLVRDLSDEEAELVATVENLQREDLNRYDEVAFKLRLIARLFGTTSQEAAQRLKELRSDPSRDLEQVAQLVALFTQLGREQWLSFVTNGLPVLNLPEVLVQAVQGGTLEYSKALLIARAPQEHQPALLRSAVDDQVTHLELREQISALKRRSSSGAELAVVQLKKKMTPRVLNKLTADQRTRAEALIQQLNEILGE</sequence>
<gene>
    <name evidence="4" type="ORF">SAMN00790413_05061</name>
</gene>
<organism evidence="4 5">
    <name type="scientific">Deinococcus hopiensis KR-140</name>
    <dbReference type="NCBI Taxonomy" id="695939"/>
    <lineage>
        <taxon>Bacteria</taxon>
        <taxon>Thermotogati</taxon>
        <taxon>Deinococcota</taxon>
        <taxon>Deinococci</taxon>
        <taxon>Deinococcales</taxon>
        <taxon>Deinococcaceae</taxon>
        <taxon>Deinococcus</taxon>
    </lineage>
</organism>
<dbReference type="Pfam" id="PF02195">
    <property type="entry name" value="ParB_N"/>
    <property type="match status" value="1"/>
</dbReference>
<dbReference type="SMART" id="SM00470">
    <property type="entry name" value="ParB"/>
    <property type="match status" value="1"/>
</dbReference>
<feature type="domain" description="ParB-like N-terminal" evidence="3">
    <location>
        <begin position="35"/>
        <end position="125"/>
    </location>
</feature>
<dbReference type="PANTHER" id="PTHR33375">
    <property type="entry name" value="CHROMOSOME-PARTITIONING PROTEIN PARB-RELATED"/>
    <property type="match status" value="1"/>
</dbReference>
<dbReference type="Gene3D" id="1.10.10.2830">
    <property type="match status" value="1"/>
</dbReference>
<dbReference type="EMBL" id="FWWU01000007">
    <property type="protein sequence ID" value="SMB84273.1"/>
    <property type="molecule type" value="Genomic_DNA"/>
</dbReference>
<dbReference type="SUPFAM" id="SSF110849">
    <property type="entry name" value="ParB/Sulfiredoxin"/>
    <property type="match status" value="1"/>
</dbReference>
<dbReference type="OrthoDB" id="9802051at2"/>
<dbReference type="InterPro" id="IPR050336">
    <property type="entry name" value="Chromosome_partition/occlusion"/>
</dbReference>
<dbReference type="AlphaFoldDB" id="A0A1W1UT90"/>
<evidence type="ECO:0000256" key="2">
    <source>
        <dbReference type="ARBA" id="ARBA00023125"/>
    </source>
</evidence>
<evidence type="ECO:0000313" key="5">
    <source>
        <dbReference type="Proteomes" id="UP000192582"/>
    </source>
</evidence>
<dbReference type="Gene3D" id="3.90.1530.30">
    <property type="match status" value="1"/>
</dbReference>
<name>A0A1W1UT90_9DEIO</name>
<evidence type="ECO:0000256" key="1">
    <source>
        <dbReference type="ARBA" id="ARBA00006295"/>
    </source>
</evidence>
<dbReference type="SUPFAM" id="SSF109709">
    <property type="entry name" value="KorB DNA-binding domain-like"/>
    <property type="match status" value="1"/>
</dbReference>
<comment type="similarity">
    <text evidence="1">Belongs to the ParB family.</text>
</comment>
<proteinExistence type="inferred from homology"/>
<dbReference type="Proteomes" id="UP000192582">
    <property type="component" value="Unassembled WGS sequence"/>
</dbReference>
<keyword evidence="2" id="KW-0238">DNA-binding</keyword>
<dbReference type="GO" id="GO:0003677">
    <property type="term" value="F:DNA binding"/>
    <property type="evidence" value="ECO:0007669"/>
    <property type="project" value="UniProtKB-KW"/>
</dbReference>
<dbReference type="GO" id="GO:0005694">
    <property type="term" value="C:chromosome"/>
    <property type="evidence" value="ECO:0007669"/>
    <property type="project" value="TreeGrafter"/>
</dbReference>
<evidence type="ECO:0000259" key="3">
    <source>
        <dbReference type="SMART" id="SM00470"/>
    </source>
</evidence>
<dbReference type="RefSeq" id="WP_084046753.1">
    <property type="nucleotide sequence ID" value="NZ_FWWU01000007.1"/>
</dbReference>
<dbReference type="PANTHER" id="PTHR33375:SF7">
    <property type="entry name" value="CHROMOSOME 2-PARTITIONING PROTEIN PARB-RELATED"/>
    <property type="match status" value="1"/>
</dbReference>
<keyword evidence="5" id="KW-1185">Reference proteome</keyword>
<dbReference type="InterPro" id="IPR004437">
    <property type="entry name" value="ParB/RepB/Spo0J"/>
</dbReference>
<accession>A0A1W1UT90</accession>
<dbReference type="GO" id="GO:0007059">
    <property type="term" value="P:chromosome segregation"/>
    <property type="evidence" value="ECO:0007669"/>
    <property type="project" value="TreeGrafter"/>
</dbReference>
<reference evidence="4 5" key="1">
    <citation type="submission" date="2017-04" db="EMBL/GenBank/DDBJ databases">
        <authorList>
            <person name="Afonso C.L."/>
            <person name="Miller P.J."/>
            <person name="Scott M.A."/>
            <person name="Spackman E."/>
            <person name="Goraichik I."/>
            <person name="Dimitrov K.M."/>
            <person name="Suarez D.L."/>
            <person name="Swayne D.E."/>
        </authorList>
    </citation>
    <scope>NUCLEOTIDE SEQUENCE [LARGE SCALE GENOMIC DNA]</scope>
    <source>
        <strain evidence="4 5">KR-140</strain>
    </source>
</reference>
<protein>
    <submittedName>
        <fullName evidence="4">Chromosome partitioning protein, ParB family</fullName>
    </submittedName>
</protein>
<evidence type="ECO:0000313" key="4">
    <source>
        <dbReference type="EMBL" id="SMB84273.1"/>
    </source>
</evidence>
<dbReference type="InterPro" id="IPR036086">
    <property type="entry name" value="ParB/Sulfiredoxin_sf"/>
</dbReference>
<dbReference type="STRING" id="695939.SAMN00790413_05061"/>
<dbReference type="InterPro" id="IPR003115">
    <property type="entry name" value="ParB_N"/>
</dbReference>
<dbReference type="CDD" id="cd16393">
    <property type="entry name" value="SPO0J_N"/>
    <property type="match status" value="1"/>
</dbReference>